<sequence length="221" mass="22975">MRALRSLALLVALAVGGVAMVAANATDAPGGEDIACPVRSATVVLDPGHGGEDSGAVNGALRESDLTLDIANRTAALLRDAGHTVALTRDDDIFLTNSERGWVANACRATVFVSIHLNSFPEPEPNYVMTFWGIDPKDIAFTQHMIAALHPALDSAGTGLGNGGTDQFETGSLLRATMPGTLVETVFLSNLAEAALLGDGTGRRQQQIAEAVAAGIITWLE</sequence>
<dbReference type="Gene3D" id="3.40.630.40">
    <property type="entry name" value="Zn-dependent exopeptidases"/>
    <property type="match status" value="1"/>
</dbReference>
<name>A0A6J4UA48_9BACT</name>
<dbReference type="CDD" id="cd02696">
    <property type="entry name" value="MurNAc-LAA"/>
    <property type="match status" value="1"/>
</dbReference>
<keyword evidence="4" id="KW-0732">Signal</keyword>
<feature type="chain" id="PRO_5026953724" description="N-acetylmuramoyl-L-alanine amidase" evidence="4">
    <location>
        <begin position="22"/>
        <end position="221"/>
    </location>
</feature>
<gene>
    <name evidence="6" type="ORF">AVDCRST_MAG70-199</name>
</gene>
<dbReference type="InterPro" id="IPR050695">
    <property type="entry name" value="N-acetylmuramoyl_amidase_3"/>
</dbReference>
<dbReference type="InterPro" id="IPR002508">
    <property type="entry name" value="MurNAc-LAA_cat"/>
</dbReference>
<evidence type="ECO:0000256" key="3">
    <source>
        <dbReference type="ARBA" id="ARBA00022801"/>
    </source>
</evidence>
<keyword evidence="3 6" id="KW-0378">Hydrolase</keyword>
<evidence type="ECO:0000256" key="2">
    <source>
        <dbReference type="ARBA" id="ARBA00011901"/>
    </source>
</evidence>
<organism evidence="6">
    <name type="scientific">uncultured Thermomicrobiales bacterium</name>
    <dbReference type="NCBI Taxonomy" id="1645740"/>
    <lineage>
        <taxon>Bacteria</taxon>
        <taxon>Pseudomonadati</taxon>
        <taxon>Thermomicrobiota</taxon>
        <taxon>Thermomicrobia</taxon>
        <taxon>Thermomicrobiales</taxon>
        <taxon>environmental samples</taxon>
    </lineage>
</organism>
<proteinExistence type="predicted"/>
<feature type="signal peptide" evidence="4">
    <location>
        <begin position="1"/>
        <end position="21"/>
    </location>
</feature>
<dbReference type="EMBL" id="CADCWH010000033">
    <property type="protein sequence ID" value="CAA9542215.1"/>
    <property type="molecule type" value="Genomic_DNA"/>
</dbReference>
<comment type="catalytic activity">
    <reaction evidence="1">
        <text>Hydrolyzes the link between N-acetylmuramoyl residues and L-amino acid residues in certain cell-wall glycopeptides.</text>
        <dbReference type="EC" id="3.5.1.28"/>
    </reaction>
</comment>
<accession>A0A6J4UA48</accession>
<feature type="domain" description="MurNAc-LAA" evidence="5">
    <location>
        <begin position="103"/>
        <end position="217"/>
    </location>
</feature>
<evidence type="ECO:0000256" key="4">
    <source>
        <dbReference type="SAM" id="SignalP"/>
    </source>
</evidence>
<dbReference type="SUPFAM" id="SSF53187">
    <property type="entry name" value="Zn-dependent exopeptidases"/>
    <property type="match status" value="1"/>
</dbReference>
<reference evidence="6" key="1">
    <citation type="submission" date="2020-02" db="EMBL/GenBank/DDBJ databases">
        <authorList>
            <person name="Meier V. D."/>
        </authorList>
    </citation>
    <scope>NUCLEOTIDE SEQUENCE</scope>
    <source>
        <strain evidence="6">AVDCRST_MAG70</strain>
    </source>
</reference>
<dbReference type="PANTHER" id="PTHR30404">
    <property type="entry name" value="N-ACETYLMURAMOYL-L-ALANINE AMIDASE"/>
    <property type="match status" value="1"/>
</dbReference>
<dbReference type="PANTHER" id="PTHR30404:SF0">
    <property type="entry name" value="N-ACETYLMURAMOYL-L-ALANINE AMIDASE AMIC"/>
    <property type="match status" value="1"/>
</dbReference>
<evidence type="ECO:0000256" key="1">
    <source>
        <dbReference type="ARBA" id="ARBA00001561"/>
    </source>
</evidence>
<dbReference type="GO" id="GO:0009253">
    <property type="term" value="P:peptidoglycan catabolic process"/>
    <property type="evidence" value="ECO:0007669"/>
    <property type="project" value="InterPro"/>
</dbReference>
<dbReference type="GO" id="GO:0030288">
    <property type="term" value="C:outer membrane-bounded periplasmic space"/>
    <property type="evidence" value="ECO:0007669"/>
    <property type="project" value="TreeGrafter"/>
</dbReference>
<evidence type="ECO:0000313" key="6">
    <source>
        <dbReference type="EMBL" id="CAA9542215.1"/>
    </source>
</evidence>
<dbReference type="SMART" id="SM00646">
    <property type="entry name" value="Ami_3"/>
    <property type="match status" value="1"/>
</dbReference>
<dbReference type="EC" id="3.5.1.28" evidence="2"/>
<evidence type="ECO:0000259" key="5">
    <source>
        <dbReference type="SMART" id="SM00646"/>
    </source>
</evidence>
<dbReference type="Pfam" id="PF01520">
    <property type="entry name" value="Amidase_3"/>
    <property type="match status" value="1"/>
</dbReference>
<protein>
    <recommendedName>
        <fullName evidence="2">N-acetylmuramoyl-L-alanine amidase</fullName>
        <ecNumber evidence="2">3.5.1.28</ecNumber>
    </recommendedName>
</protein>
<dbReference type="GO" id="GO:0008745">
    <property type="term" value="F:N-acetylmuramoyl-L-alanine amidase activity"/>
    <property type="evidence" value="ECO:0007669"/>
    <property type="project" value="UniProtKB-EC"/>
</dbReference>
<dbReference type="AlphaFoldDB" id="A0A6J4UA48"/>